<dbReference type="PANTHER" id="PTHR30344">
    <property type="entry name" value="6-PHOSPHOGLUCONOLACTONASE-RELATED"/>
    <property type="match status" value="1"/>
</dbReference>
<keyword evidence="2" id="KW-0313">Glucose metabolism</keyword>
<evidence type="ECO:0000313" key="4">
    <source>
        <dbReference type="Proteomes" id="UP000244884"/>
    </source>
</evidence>
<dbReference type="GO" id="GO:0017057">
    <property type="term" value="F:6-phosphogluconolactonase activity"/>
    <property type="evidence" value="ECO:0007669"/>
    <property type="project" value="TreeGrafter"/>
</dbReference>
<evidence type="ECO:0000256" key="2">
    <source>
        <dbReference type="ARBA" id="ARBA00022526"/>
    </source>
</evidence>
<dbReference type="GO" id="GO:0005829">
    <property type="term" value="C:cytosol"/>
    <property type="evidence" value="ECO:0007669"/>
    <property type="project" value="TreeGrafter"/>
</dbReference>
<dbReference type="GO" id="GO:0006006">
    <property type="term" value="P:glucose metabolic process"/>
    <property type="evidence" value="ECO:0007669"/>
    <property type="project" value="UniProtKB-KW"/>
</dbReference>
<dbReference type="AlphaFoldDB" id="A0A2U8DFB2"/>
<evidence type="ECO:0000256" key="1">
    <source>
        <dbReference type="ARBA" id="ARBA00005564"/>
    </source>
</evidence>
<dbReference type="InterPro" id="IPR019405">
    <property type="entry name" value="Lactonase_7-beta_prop"/>
</dbReference>
<dbReference type="Proteomes" id="UP000244884">
    <property type="component" value="Chromosome"/>
</dbReference>
<organism evidence="3 4">
    <name type="scientific">Buchnera aphidicola</name>
    <name type="common">Melanaphis sacchari</name>
    <dbReference type="NCBI Taxonomy" id="2173854"/>
    <lineage>
        <taxon>Bacteria</taxon>
        <taxon>Pseudomonadati</taxon>
        <taxon>Pseudomonadota</taxon>
        <taxon>Gammaproteobacteria</taxon>
        <taxon>Enterobacterales</taxon>
        <taxon>Erwiniaceae</taxon>
        <taxon>Buchnera</taxon>
    </lineage>
</organism>
<reference evidence="3 4" key="1">
    <citation type="submission" date="2018-04" db="EMBL/GenBank/DDBJ databases">
        <title>Genome sequence of Buchnera aphidicola from Melaphis sacchari.</title>
        <authorList>
            <person name="Geib S.M."/>
            <person name="Palmer N.A."/>
            <person name="Sattler S.E."/>
            <person name="Sarath G."/>
        </authorList>
    </citation>
    <scope>NUCLEOTIDE SEQUENCE [LARGE SCALE GENOMIC DNA]</scope>
    <source>
        <strain evidence="3 4">LSU</strain>
    </source>
</reference>
<sequence>MKQIVYISNPESQNIETWNLYENGKMELIDKINTNGQVQPIKIIKNSFLYAGIRPNNRIITYFIKNNGFLVKKGESTLPASPNYISFDSKKKFLFCSSYHGNCMSVSSLNKDNIPQDPMQVIYNIQGCHAAQFNDKYNVLFITSLKKDRIYLYYLTDHGILKSTEQKFASSLNKSGPRHIIFHPKKDFSYTINELNGTIDVWNIYTKNNIFKVKNIQNSKILGNLILKKYWSSDIHLTSCGKFLYVSDRFFNSISLFHVNKINNTIIFYKMYKTEEQPRAFYIDKNDNYLISAGQKSNFFSIYNICKKTGELKYLNRYSTSKGPLWITSCII</sequence>
<dbReference type="SUPFAM" id="SSF50974">
    <property type="entry name" value="Nitrous oxide reductase, N-terminal domain"/>
    <property type="match status" value="1"/>
</dbReference>
<proteinExistence type="inferred from homology"/>
<dbReference type="Pfam" id="PF10282">
    <property type="entry name" value="Lactonase"/>
    <property type="match status" value="1"/>
</dbReference>
<dbReference type="Gene3D" id="2.130.10.10">
    <property type="entry name" value="YVTN repeat-like/Quinoprotein amine dehydrogenase"/>
    <property type="match status" value="1"/>
</dbReference>
<name>A0A2U8DFB2_9GAMM</name>
<dbReference type="RefSeq" id="WP_158341269.1">
    <property type="nucleotide sequence ID" value="NZ_CP029161.1"/>
</dbReference>
<dbReference type="PANTHER" id="PTHR30344:SF1">
    <property type="entry name" value="6-PHOSPHOGLUCONOLACTONASE"/>
    <property type="match status" value="1"/>
</dbReference>
<gene>
    <name evidence="3" type="ORF">DD681_01570</name>
</gene>
<dbReference type="InterPro" id="IPR050282">
    <property type="entry name" value="Cycloisomerase_2"/>
</dbReference>
<dbReference type="InterPro" id="IPR015943">
    <property type="entry name" value="WD40/YVTN_repeat-like_dom_sf"/>
</dbReference>
<dbReference type="OrthoDB" id="9790815at2"/>
<dbReference type="EMBL" id="CP029161">
    <property type="protein sequence ID" value="AWH90496.1"/>
    <property type="molecule type" value="Genomic_DNA"/>
</dbReference>
<keyword evidence="2" id="KW-0119">Carbohydrate metabolism</keyword>
<comment type="similarity">
    <text evidence="1">Belongs to the cycloisomerase 2 family.</text>
</comment>
<protein>
    <submittedName>
        <fullName evidence="3">6-phosphogluconolactonase</fullName>
    </submittedName>
</protein>
<dbReference type="NCBIfam" id="NF008258">
    <property type="entry name" value="PRK11028.1"/>
    <property type="match status" value="1"/>
</dbReference>
<accession>A0A2U8DFB2</accession>
<evidence type="ECO:0000313" key="3">
    <source>
        <dbReference type="EMBL" id="AWH90496.1"/>
    </source>
</evidence>
<dbReference type="InterPro" id="IPR011045">
    <property type="entry name" value="N2O_reductase_N"/>
</dbReference>